<dbReference type="RefSeq" id="XP_031916101.1">
    <property type="nucleotide sequence ID" value="XM_032056971.1"/>
</dbReference>
<organism evidence="5 6">
    <name type="scientific">Aspergillus pseudotamarii</name>
    <dbReference type="NCBI Taxonomy" id="132259"/>
    <lineage>
        <taxon>Eukaryota</taxon>
        <taxon>Fungi</taxon>
        <taxon>Dikarya</taxon>
        <taxon>Ascomycota</taxon>
        <taxon>Pezizomycotina</taxon>
        <taxon>Eurotiomycetes</taxon>
        <taxon>Eurotiomycetidae</taxon>
        <taxon>Eurotiales</taxon>
        <taxon>Aspergillaceae</taxon>
        <taxon>Aspergillus</taxon>
        <taxon>Aspergillus subgen. Circumdati</taxon>
    </lineage>
</organism>
<evidence type="ECO:0000259" key="4">
    <source>
        <dbReference type="Pfam" id="PF05199"/>
    </source>
</evidence>
<dbReference type="InterPro" id="IPR012132">
    <property type="entry name" value="GMC_OxRdtase"/>
</dbReference>
<dbReference type="GO" id="GO:0050660">
    <property type="term" value="F:flavin adenine dinucleotide binding"/>
    <property type="evidence" value="ECO:0007669"/>
    <property type="project" value="InterPro"/>
</dbReference>
<feature type="binding site" evidence="2">
    <location>
        <position position="178"/>
    </location>
    <ligand>
        <name>FAD</name>
        <dbReference type="ChEBI" id="CHEBI:57692"/>
    </ligand>
</feature>
<comment type="similarity">
    <text evidence="1">Belongs to the GMC oxidoreductase family.</text>
</comment>
<dbReference type="GeneID" id="43641181"/>
<dbReference type="GO" id="GO:0016614">
    <property type="term" value="F:oxidoreductase activity, acting on CH-OH group of donors"/>
    <property type="evidence" value="ECO:0007669"/>
    <property type="project" value="InterPro"/>
</dbReference>
<keyword evidence="2" id="KW-0285">Flavoprotein</keyword>
<name>A0A5N6SZC3_ASPPS</name>
<dbReference type="OrthoDB" id="4367421at2759"/>
<protein>
    <recommendedName>
        <fullName evidence="4">Glucose-methanol-choline oxidoreductase C-terminal domain-containing protein</fullName>
    </recommendedName>
</protein>
<dbReference type="Gene3D" id="3.30.560.10">
    <property type="entry name" value="Glucose Oxidase, domain 3"/>
    <property type="match status" value="3"/>
</dbReference>
<dbReference type="PIRSF" id="PIRSF000137">
    <property type="entry name" value="Alcohol_oxidase"/>
    <property type="match status" value="1"/>
</dbReference>
<dbReference type="EMBL" id="ML743563">
    <property type="protein sequence ID" value="KAE8140038.1"/>
    <property type="molecule type" value="Genomic_DNA"/>
</dbReference>
<feature type="domain" description="Glucose-methanol-choline oxidoreductase C-terminal" evidence="4">
    <location>
        <begin position="345"/>
        <end position="408"/>
    </location>
</feature>
<dbReference type="GO" id="GO:0044550">
    <property type="term" value="P:secondary metabolite biosynthetic process"/>
    <property type="evidence" value="ECO:0007669"/>
    <property type="project" value="TreeGrafter"/>
</dbReference>
<dbReference type="InterPro" id="IPR036188">
    <property type="entry name" value="FAD/NAD-bd_sf"/>
</dbReference>
<dbReference type="Gene3D" id="3.50.50.60">
    <property type="entry name" value="FAD/NAD(P)-binding domain"/>
    <property type="match status" value="3"/>
</dbReference>
<reference evidence="5 6" key="1">
    <citation type="submission" date="2019-04" db="EMBL/GenBank/DDBJ databases">
        <title>Friends and foes A comparative genomics study of 23 Aspergillus species from section Flavi.</title>
        <authorList>
            <consortium name="DOE Joint Genome Institute"/>
            <person name="Kjaerbolling I."/>
            <person name="Vesth T."/>
            <person name="Frisvad J.C."/>
            <person name="Nybo J.L."/>
            <person name="Theobald S."/>
            <person name="Kildgaard S."/>
            <person name="Isbrandt T."/>
            <person name="Kuo A."/>
            <person name="Sato A."/>
            <person name="Lyhne E.K."/>
            <person name="Kogle M.E."/>
            <person name="Wiebenga A."/>
            <person name="Kun R.S."/>
            <person name="Lubbers R.J."/>
            <person name="Makela M.R."/>
            <person name="Barry K."/>
            <person name="Chovatia M."/>
            <person name="Clum A."/>
            <person name="Daum C."/>
            <person name="Haridas S."/>
            <person name="He G."/>
            <person name="LaButti K."/>
            <person name="Lipzen A."/>
            <person name="Mondo S."/>
            <person name="Riley R."/>
            <person name="Salamov A."/>
            <person name="Simmons B.A."/>
            <person name="Magnuson J.K."/>
            <person name="Henrissat B."/>
            <person name="Mortensen U.H."/>
            <person name="Larsen T.O."/>
            <person name="Devries R.P."/>
            <person name="Grigoriev I.V."/>
            <person name="Machida M."/>
            <person name="Baker S.E."/>
            <person name="Andersen M.R."/>
        </authorList>
    </citation>
    <scope>NUCLEOTIDE SEQUENCE [LARGE SCALE GENOMIC DNA]</scope>
    <source>
        <strain evidence="5 6">CBS 117625</strain>
    </source>
</reference>
<dbReference type="InterPro" id="IPR007867">
    <property type="entry name" value="GMC_OxRtase_C"/>
</dbReference>
<evidence type="ECO:0000313" key="6">
    <source>
        <dbReference type="Proteomes" id="UP000325672"/>
    </source>
</evidence>
<dbReference type="SUPFAM" id="SSF51905">
    <property type="entry name" value="FAD/NAD(P)-binding domain"/>
    <property type="match status" value="1"/>
</dbReference>
<evidence type="ECO:0000256" key="3">
    <source>
        <dbReference type="SAM" id="Phobius"/>
    </source>
</evidence>
<proteinExistence type="inferred from homology"/>
<evidence type="ECO:0000313" key="5">
    <source>
        <dbReference type="EMBL" id="KAE8140038.1"/>
    </source>
</evidence>
<dbReference type="Proteomes" id="UP000325672">
    <property type="component" value="Unassembled WGS sequence"/>
</dbReference>
<keyword evidence="2" id="KW-0274">FAD</keyword>
<keyword evidence="3" id="KW-0472">Membrane</keyword>
<gene>
    <name evidence="5" type="ORF">BDV38DRAFT_269438</name>
</gene>
<keyword evidence="6" id="KW-1185">Reference proteome</keyword>
<keyword evidence="3" id="KW-0812">Transmembrane</keyword>
<evidence type="ECO:0000256" key="1">
    <source>
        <dbReference type="ARBA" id="ARBA00010790"/>
    </source>
</evidence>
<dbReference type="PANTHER" id="PTHR11552:SF115">
    <property type="entry name" value="DEHYDROGENASE XPTC-RELATED"/>
    <property type="match status" value="1"/>
</dbReference>
<dbReference type="SUPFAM" id="SSF54373">
    <property type="entry name" value="FAD-linked reductases, C-terminal domain"/>
    <property type="match status" value="1"/>
</dbReference>
<dbReference type="Pfam" id="PF05199">
    <property type="entry name" value="GMC_oxred_C"/>
    <property type="match status" value="1"/>
</dbReference>
<feature type="transmembrane region" description="Helical" evidence="3">
    <location>
        <begin position="287"/>
        <end position="308"/>
    </location>
</feature>
<accession>A0A5N6SZC3</accession>
<comment type="cofactor">
    <cofactor evidence="2">
        <name>FAD</name>
        <dbReference type="ChEBI" id="CHEBI:57692"/>
    </cofactor>
</comment>
<evidence type="ECO:0000256" key="2">
    <source>
        <dbReference type="PIRSR" id="PIRSR000137-2"/>
    </source>
</evidence>
<keyword evidence="3" id="KW-1133">Transmembrane helix</keyword>
<dbReference type="PANTHER" id="PTHR11552">
    <property type="entry name" value="GLUCOSE-METHANOL-CHOLINE GMC OXIDOREDUCTASE"/>
    <property type="match status" value="1"/>
</dbReference>
<sequence>MTTLLLSQNADYLIIGGGTASLMVANRLSENSETQVVVLESGPDRTTDARVQDPNARPTLRGSELDWQLKIVPQTGLSNREQDQPAGKTPFPAGINAWAELGNPIGPIEVTYPSLREKKNSPVIETWDVALKGQRYDFASHISGGEKTTPISGLRSITDSQYARPTRSNLHIYTETTVRKINGEIVNVNVKEVVILAAGAFHSPKLLERSRVGQKDRLNRLGIPVNHLMGVLPAPLKVEGIATCIKALAFTRLDEKEQVFSSSHKTETSERVIKSILRGRDEASASLLLSVIPGGIALLGVILSFPLFRGSTQIASSDPNAKPIIDTQFFANDMEILWDMEVTKEMVYESAALTTHRICGTVAMLPQQAGGVADEDLRVYGTKNLRAVDASAIPLTHANLMTTVYAVAEQAADVIQSS</sequence>
<dbReference type="AlphaFoldDB" id="A0A5N6SZC3"/>